<organism evidence="2 3">
    <name type="scientific">Candidatus Taylorbacteria bacterium CG11_big_fil_rev_8_21_14_0_20_46_11</name>
    <dbReference type="NCBI Taxonomy" id="1975025"/>
    <lineage>
        <taxon>Bacteria</taxon>
        <taxon>Candidatus Tayloriibacteriota</taxon>
    </lineage>
</organism>
<evidence type="ECO:0000313" key="3">
    <source>
        <dbReference type="Proteomes" id="UP000229342"/>
    </source>
</evidence>
<dbReference type="Pfam" id="PF15919">
    <property type="entry name" value="HicB_lk_antitox"/>
    <property type="match status" value="1"/>
</dbReference>
<feature type="domain" description="HicB-like antitoxin of toxin-antitoxin system" evidence="1">
    <location>
        <begin position="14"/>
        <end position="60"/>
    </location>
</feature>
<gene>
    <name evidence="2" type="ORF">COV91_00710</name>
</gene>
<dbReference type="Proteomes" id="UP000229342">
    <property type="component" value="Unassembled WGS sequence"/>
</dbReference>
<accession>A0A2H0KCU0</accession>
<evidence type="ECO:0000313" key="2">
    <source>
        <dbReference type="EMBL" id="PIQ69076.1"/>
    </source>
</evidence>
<protein>
    <recommendedName>
        <fullName evidence="1">HicB-like antitoxin of toxin-antitoxin system domain-containing protein</fullName>
    </recommendedName>
</protein>
<dbReference type="PANTHER" id="PTHR34504">
    <property type="entry name" value="ANTITOXIN HICB"/>
    <property type="match status" value="1"/>
</dbReference>
<dbReference type="InterPro" id="IPR031807">
    <property type="entry name" value="HicB-like"/>
</dbReference>
<dbReference type="EMBL" id="PCVG01000013">
    <property type="protein sequence ID" value="PIQ69076.1"/>
    <property type="molecule type" value="Genomic_DNA"/>
</dbReference>
<dbReference type="AlphaFoldDB" id="A0A2H0KCU0"/>
<reference evidence="2 3" key="1">
    <citation type="submission" date="2017-09" db="EMBL/GenBank/DDBJ databases">
        <title>Depth-based differentiation of microbial function through sediment-hosted aquifers and enrichment of novel symbionts in the deep terrestrial subsurface.</title>
        <authorList>
            <person name="Probst A.J."/>
            <person name="Ladd B."/>
            <person name="Jarett J.K."/>
            <person name="Geller-Mcgrath D.E."/>
            <person name="Sieber C.M."/>
            <person name="Emerson J.B."/>
            <person name="Anantharaman K."/>
            <person name="Thomas B.C."/>
            <person name="Malmstrom R."/>
            <person name="Stieglmeier M."/>
            <person name="Klingl A."/>
            <person name="Woyke T."/>
            <person name="Ryan C.M."/>
            <person name="Banfield J.F."/>
        </authorList>
    </citation>
    <scope>NUCLEOTIDE SEQUENCE [LARGE SCALE GENOMIC DNA]</scope>
    <source>
        <strain evidence="2">CG11_big_fil_rev_8_21_14_0_20_46_11</strain>
    </source>
</reference>
<dbReference type="Gene3D" id="3.30.160.250">
    <property type="match status" value="1"/>
</dbReference>
<sequence>MKKAIVRTAKNKKFPVIVERDEDGFYVVQCTVLNGCFTQGKTLDEALKNIREVIGLCLEEKENRDLLASYRPRELSLHTISL</sequence>
<dbReference type="PANTHER" id="PTHR34504:SF4">
    <property type="entry name" value="ANTITOXIN HICB"/>
    <property type="match status" value="1"/>
</dbReference>
<name>A0A2H0KCU0_9BACT</name>
<proteinExistence type="predicted"/>
<comment type="caution">
    <text evidence="2">The sequence shown here is derived from an EMBL/GenBank/DDBJ whole genome shotgun (WGS) entry which is preliminary data.</text>
</comment>
<dbReference type="InterPro" id="IPR051404">
    <property type="entry name" value="TA_system_antitoxin"/>
</dbReference>
<dbReference type="SUPFAM" id="SSF143100">
    <property type="entry name" value="TTHA1013/TTHA0281-like"/>
    <property type="match status" value="1"/>
</dbReference>
<dbReference type="InterPro" id="IPR035069">
    <property type="entry name" value="TTHA1013/TTHA0281-like"/>
</dbReference>
<evidence type="ECO:0000259" key="1">
    <source>
        <dbReference type="Pfam" id="PF15919"/>
    </source>
</evidence>